<dbReference type="InterPro" id="IPR010921">
    <property type="entry name" value="Trp_repressor/repl_initiator"/>
</dbReference>
<dbReference type="SUPFAM" id="SSF48295">
    <property type="entry name" value="TrpR-like"/>
    <property type="match status" value="1"/>
</dbReference>
<dbReference type="InterPro" id="IPR002514">
    <property type="entry name" value="Transposase_8"/>
</dbReference>
<dbReference type="Proteomes" id="UP000184444">
    <property type="component" value="Unassembled WGS sequence"/>
</dbReference>
<accession>A0A1M7K6T1</accession>
<dbReference type="AlphaFoldDB" id="A0A1M7K6T1"/>
<protein>
    <submittedName>
        <fullName evidence="1">Transposase</fullName>
    </submittedName>
</protein>
<proteinExistence type="predicted"/>
<reference evidence="2" key="1">
    <citation type="submission" date="2016-11" db="EMBL/GenBank/DDBJ databases">
        <authorList>
            <person name="Varghese N."/>
            <person name="Submissions S."/>
        </authorList>
    </citation>
    <scope>NUCLEOTIDE SEQUENCE [LARGE SCALE GENOMIC DNA]</scope>
    <source>
        <strain evidence="2">DSM 6637</strain>
    </source>
</reference>
<name>A0A1M7K6T1_9RHOB</name>
<dbReference type="Pfam" id="PF01527">
    <property type="entry name" value="HTH_Tnp_1"/>
    <property type="match status" value="1"/>
</dbReference>
<dbReference type="GO" id="GO:0004803">
    <property type="term" value="F:transposase activity"/>
    <property type="evidence" value="ECO:0007669"/>
    <property type="project" value="InterPro"/>
</dbReference>
<dbReference type="GO" id="GO:0006313">
    <property type="term" value="P:DNA transposition"/>
    <property type="evidence" value="ECO:0007669"/>
    <property type="project" value="InterPro"/>
</dbReference>
<gene>
    <name evidence="1" type="ORF">SAMN05444389_1183</name>
</gene>
<sequence length="145" mass="15880">MDGSLDGSTEGYAGRIEVMEGRSGRRMRSEAERARIAAESMVPGAKVADVARRHAATRWQVYDWRKKLMAGALALPAETADEPMFAALVVEPKPARPAPNPKRRGGATRSSRIEIVVDGVTLRVPPEIEETNLTRMIRAIRTASQ</sequence>
<dbReference type="GO" id="GO:0043565">
    <property type="term" value="F:sequence-specific DNA binding"/>
    <property type="evidence" value="ECO:0007669"/>
    <property type="project" value="InterPro"/>
</dbReference>
<dbReference type="RefSeq" id="WP_143159765.1">
    <property type="nucleotide sequence ID" value="NZ_FRCK01000018.1"/>
</dbReference>
<evidence type="ECO:0000313" key="2">
    <source>
        <dbReference type="Proteomes" id="UP000184444"/>
    </source>
</evidence>
<dbReference type="PANTHER" id="PTHR37936:SF3">
    <property type="entry name" value="TRANSPOSASE INSC FOR INSERTION ELEMENT IS2A-RELATED"/>
    <property type="match status" value="1"/>
</dbReference>
<organism evidence="1 2">
    <name type="scientific">Paracoccus solventivorans</name>
    <dbReference type="NCBI Taxonomy" id="53463"/>
    <lineage>
        <taxon>Bacteria</taxon>
        <taxon>Pseudomonadati</taxon>
        <taxon>Pseudomonadota</taxon>
        <taxon>Alphaproteobacteria</taxon>
        <taxon>Rhodobacterales</taxon>
        <taxon>Paracoccaceae</taxon>
        <taxon>Paracoccus</taxon>
    </lineage>
</organism>
<dbReference type="PANTHER" id="PTHR37936">
    <property type="entry name" value="TRANSPOSASE INSC FOR INSERTION ELEMENT IS2A-RELATED"/>
    <property type="match status" value="1"/>
</dbReference>
<dbReference type="OrthoDB" id="9800877at2"/>
<keyword evidence="2" id="KW-1185">Reference proteome</keyword>
<dbReference type="EMBL" id="FRCK01000018">
    <property type="protein sequence ID" value="SHM60891.1"/>
    <property type="molecule type" value="Genomic_DNA"/>
</dbReference>
<dbReference type="NCBIfam" id="NF047595">
    <property type="entry name" value="IS66_ISRel24_TnpA"/>
    <property type="match status" value="1"/>
</dbReference>
<dbReference type="STRING" id="53463.SAMN05444389_1183"/>
<evidence type="ECO:0000313" key="1">
    <source>
        <dbReference type="EMBL" id="SHM60891.1"/>
    </source>
</evidence>